<organism evidence="2 3">
    <name type="scientific">Verticillium longisporum</name>
    <name type="common">Verticillium dahliae var. longisporum</name>
    <dbReference type="NCBI Taxonomy" id="100787"/>
    <lineage>
        <taxon>Eukaryota</taxon>
        <taxon>Fungi</taxon>
        <taxon>Dikarya</taxon>
        <taxon>Ascomycota</taxon>
        <taxon>Pezizomycotina</taxon>
        <taxon>Sordariomycetes</taxon>
        <taxon>Hypocreomycetidae</taxon>
        <taxon>Glomerellales</taxon>
        <taxon>Plectosphaerellaceae</taxon>
        <taxon>Verticillium</taxon>
    </lineage>
</organism>
<gene>
    <name evidence="2" type="ORF">BN1723_017476</name>
</gene>
<dbReference type="EMBL" id="CVQI01007058">
    <property type="protein sequence ID" value="CRK16521.1"/>
    <property type="molecule type" value="Genomic_DNA"/>
</dbReference>
<feature type="compositionally biased region" description="Polar residues" evidence="1">
    <location>
        <begin position="18"/>
        <end position="34"/>
    </location>
</feature>
<evidence type="ECO:0000256" key="1">
    <source>
        <dbReference type="SAM" id="MobiDB-lite"/>
    </source>
</evidence>
<dbReference type="AlphaFoldDB" id="A0A0G4L3F9"/>
<feature type="region of interest" description="Disordered" evidence="1">
    <location>
        <begin position="1"/>
        <end position="34"/>
    </location>
</feature>
<protein>
    <submittedName>
        <fullName evidence="2">Uncharacterized protein</fullName>
    </submittedName>
</protein>
<evidence type="ECO:0000313" key="3">
    <source>
        <dbReference type="Proteomes" id="UP000045706"/>
    </source>
</evidence>
<reference evidence="3" key="1">
    <citation type="submission" date="2015-05" db="EMBL/GenBank/DDBJ databases">
        <authorList>
            <person name="Fogelqvist Johan"/>
        </authorList>
    </citation>
    <scope>NUCLEOTIDE SEQUENCE [LARGE SCALE GENOMIC DNA]</scope>
</reference>
<evidence type="ECO:0000313" key="2">
    <source>
        <dbReference type="EMBL" id="CRK16521.1"/>
    </source>
</evidence>
<sequence length="34" mass="3479">MVAQVAWNSEALVGTAGGSPQSRLATPRTSVAQH</sequence>
<accession>A0A0G4L3F9</accession>
<proteinExistence type="predicted"/>
<name>A0A0G4L3F9_VERLO</name>
<dbReference type="Proteomes" id="UP000045706">
    <property type="component" value="Unassembled WGS sequence"/>
</dbReference>